<dbReference type="PANTHER" id="PTHR15502:SF7">
    <property type="entry name" value="CALCINEURIN-BINDING PROTEIN CABIN-1"/>
    <property type="match status" value="1"/>
</dbReference>
<feature type="compositionally biased region" description="Basic and acidic residues" evidence="6">
    <location>
        <begin position="351"/>
        <end position="382"/>
    </location>
</feature>
<dbReference type="RefSeq" id="XP_040693090.1">
    <property type="nucleotide sequence ID" value="XM_040827597.1"/>
</dbReference>
<evidence type="ECO:0000313" key="7">
    <source>
        <dbReference type="EMBL" id="OJJ39414.1"/>
    </source>
</evidence>
<protein>
    <recommendedName>
        <fullName evidence="4">Histone transcription regulator 3 homolog</fullName>
    </recommendedName>
</protein>
<feature type="compositionally biased region" description="Acidic residues" evidence="6">
    <location>
        <begin position="2004"/>
        <end position="2026"/>
    </location>
</feature>
<dbReference type="STRING" id="1073089.A0A1L9RX08"/>
<dbReference type="EMBL" id="KV878210">
    <property type="protein sequence ID" value="OJJ39414.1"/>
    <property type="molecule type" value="Genomic_DNA"/>
</dbReference>
<evidence type="ECO:0000256" key="3">
    <source>
        <dbReference type="ARBA" id="ARBA00007335"/>
    </source>
</evidence>
<evidence type="ECO:0000256" key="1">
    <source>
        <dbReference type="ARBA" id="ARBA00002687"/>
    </source>
</evidence>
<dbReference type="GO" id="GO:0006325">
    <property type="term" value="P:chromatin organization"/>
    <property type="evidence" value="ECO:0007669"/>
    <property type="project" value="InterPro"/>
</dbReference>
<evidence type="ECO:0000256" key="4">
    <source>
        <dbReference type="ARBA" id="ARBA00014848"/>
    </source>
</evidence>
<evidence type="ECO:0000256" key="5">
    <source>
        <dbReference type="ARBA" id="ARBA00023242"/>
    </source>
</evidence>
<evidence type="ECO:0000256" key="6">
    <source>
        <dbReference type="SAM" id="MobiDB-lite"/>
    </source>
</evidence>
<feature type="compositionally biased region" description="Acidic residues" evidence="6">
    <location>
        <begin position="2038"/>
        <end position="2047"/>
    </location>
</feature>
<dbReference type="GO" id="GO:0031491">
    <property type="term" value="F:nucleosome binding"/>
    <property type="evidence" value="ECO:0007669"/>
    <property type="project" value="TreeGrafter"/>
</dbReference>
<feature type="region of interest" description="Disordered" evidence="6">
    <location>
        <begin position="434"/>
        <end position="482"/>
    </location>
</feature>
<feature type="compositionally biased region" description="Low complexity" evidence="6">
    <location>
        <begin position="1925"/>
        <end position="1938"/>
    </location>
</feature>
<dbReference type="OrthoDB" id="77564at2759"/>
<reference evidence="8" key="1">
    <citation type="journal article" date="2017" name="Genome Biol.">
        <title>Comparative genomics reveals high biological diversity and specific adaptations in the industrially and medically important fungal genus Aspergillus.</title>
        <authorList>
            <person name="de Vries R.P."/>
            <person name="Riley R."/>
            <person name="Wiebenga A."/>
            <person name="Aguilar-Osorio G."/>
            <person name="Amillis S."/>
            <person name="Uchima C.A."/>
            <person name="Anderluh G."/>
            <person name="Asadollahi M."/>
            <person name="Askin M."/>
            <person name="Barry K."/>
            <person name="Battaglia E."/>
            <person name="Bayram O."/>
            <person name="Benocci T."/>
            <person name="Braus-Stromeyer S.A."/>
            <person name="Caldana C."/>
            <person name="Canovas D."/>
            <person name="Cerqueira G.C."/>
            <person name="Chen F."/>
            <person name="Chen W."/>
            <person name="Choi C."/>
            <person name="Clum A."/>
            <person name="Dos Santos R.A."/>
            <person name="Damasio A.R."/>
            <person name="Diallinas G."/>
            <person name="Emri T."/>
            <person name="Fekete E."/>
            <person name="Flipphi M."/>
            <person name="Freyberg S."/>
            <person name="Gallo A."/>
            <person name="Gournas C."/>
            <person name="Habgood R."/>
            <person name="Hainaut M."/>
            <person name="Harispe M.L."/>
            <person name="Henrissat B."/>
            <person name="Hilden K.S."/>
            <person name="Hope R."/>
            <person name="Hossain A."/>
            <person name="Karabika E."/>
            <person name="Karaffa L."/>
            <person name="Karanyi Z."/>
            <person name="Krasevec N."/>
            <person name="Kuo A."/>
            <person name="Kusch H."/>
            <person name="LaButti K."/>
            <person name="Lagendijk E.L."/>
            <person name="Lapidus A."/>
            <person name="Levasseur A."/>
            <person name="Lindquist E."/>
            <person name="Lipzen A."/>
            <person name="Logrieco A.F."/>
            <person name="MacCabe A."/>
            <person name="Maekelae M.R."/>
            <person name="Malavazi I."/>
            <person name="Melin P."/>
            <person name="Meyer V."/>
            <person name="Mielnichuk N."/>
            <person name="Miskei M."/>
            <person name="Molnar A.P."/>
            <person name="Mule G."/>
            <person name="Ngan C.Y."/>
            <person name="Orejas M."/>
            <person name="Orosz E."/>
            <person name="Ouedraogo J.P."/>
            <person name="Overkamp K.M."/>
            <person name="Park H.-S."/>
            <person name="Perrone G."/>
            <person name="Piumi F."/>
            <person name="Punt P.J."/>
            <person name="Ram A.F."/>
            <person name="Ramon A."/>
            <person name="Rauscher S."/>
            <person name="Record E."/>
            <person name="Riano-Pachon D.M."/>
            <person name="Robert V."/>
            <person name="Roehrig J."/>
            <person name="Ruller R."/>
            <person name="Salamov A."/>
            <person name="Salih N.S."/>
            <person name="Samson R.A."/>
            <person name="Sandor E."/>
            <person name="Sanguinetti M."/>
            <person name="Schuetze T."/>
            <person name="Sepcic K."/>
            <person name="Shelest E."/>
            <person name="Sherlock G."/>
            <person name="Sophianopoulou V."/>
            <person name="Squina F.M."/>
            <person name="Sun H."/>
            <person name="Susca A."/>
            <person name="Todd R.B."/>
            <person name="Tsang A."/>
            <person name="Unkles S.E."/>
            <person name="van de Wiele N."/>
            <person name="van Rossen-Uffink D."/>
            <person name="Oliveira J.V."/>
            <person name="Vesth T.C."/>
            <person name="Visser J."/>
            <person name="Yu J.-H."/>
            <person name="Zhou M."/>
            <person name="Andersen M.R."/>
            <person name="Archer D.B."/>
            <person name="Baker S.E."/>
            <person name="Benoit I."/>
            <person name="Brakhage A.A."/>
            <person name="Braus G.H."/>
            <person name="Fischer R."/>
            <person name="Frisvad J.C."/>
            <person name="Goldman G.H."/>
            <person name="Houbraken J."/>
            <person name="Oakley B."/>
            <person name="Pocsi I."/>
            <person name="Scazzocchio C."/>
            <person name="Seiboth B."/>
            <person name="vanKuyk P.A."/>
            <person name="Wortman J."/>
            <person name="Dyer P.S."/>
            <person name="Grigoriev I.V."/>
        </authorList>
    </citation>
    <scope>NUCLEOTIDE SEQUENCE [LARGE SCALE GENOMIC DNA]</scope>
    <source>
        <strain evidence="8">DTO 134E9</strain>
    </source>
</reference>
<comment type="similarity">
    <text evidence="3">Belongs to the HIR3 family.</text>
</comment>
<feature type="compositionally biased region" description="Acidic residues" evidence="6">
    <location>
        <begin position="1940"/>
        <end position="1997"/>
    </location>
</feature>
<evidence type="ECO:0000256" key="2">
    <source>
        <dbReference type="ARBA" id="ARBA00004123"/>
    </source>
</evidence>
<dbReference type="InterPro" id="IPR033053">
    <property type="entry name" value="Hir3/CABIN1"/>
</dbReference>
<dbReference type="Proteomes" id="UP000184383">
    <property type="component" value="Unassembled WGS sequence"/>
</dbReference>
<organism evidence="7 8">
    <name type="scientific">Aspergillus wentii DTO 134E9</name>
    <dbReference type="NCBI Taxonomy" id="1073089"/>
    <lineage>
        <taxon>Eukaryota</taxon>
        <taxon>Fungi</taxon>
        <taxon>Dikarya</taxon>
        <taxon>Ascomycota</taxon>
        <taxon>Pezizomycotina</taxon>
        <taxon>Eurotiomycetes</taxon>
        <taxon>Eurotiomycetidae</taxon>
        <taxon>Eurotiales</taxon>
        <taxon>Aspergillaceae</taxon>
        <taxon>Aspergillus</taxon>
        <taxon>Aspergillus subgen. Cremei</taxon>
    </lineage>
</organism>
<feature type="compositionally biased region" description="Acidic residues" evidence="6">
    <location>
        <begin position="1894"/>
        <end position="1905"/>
    </location>
</feature>
<name>A0A1L9RX08_ASPWE</name>
<gene>
    <name evidence="7" type="ORF">ASPWEDRAFT_103849</name>
</gene>
<comment type="subcellular location">
    <subcellularLocation>
        <location evidence="2">Nucleus</location>
    </subcellularLocation>
</comment>
<dbReference type="GO" id="GO:0000417">
    <property type="term" value="C:HIR complex"/>
    <property type="evidence" value="ECO:0007669"/>
    <property type="project" value="TreeGrafter"/>
</dbReference>
<sequence length="2047" mass="229892">MSNWVALNIEPDEAVEEEVDDTKEIQIEEALKLYQNALKLHSQGPQFYPQAAEAYDALLNSEIFKYPESISDYKRSTLQDSEPQFTGIGDVAAAAATAVSAAETLGEFDINDSTSSTLLQTIYLSYKNHGQYLLDSLQAFLQSTGKTSDAAQDTSAKITECSSAALASFADALERDDTDLNLWRQSARLSSTLQSYRLVRYCLESVLADDENRLEVRAEQLGLEETFAEDRLRDALQSIYDRLSVSQVPLKKPKKALLKFLRQQTDPYPYLPALPENLENADSTKNPLALHTAPHVIKAADPTWLGVGKAIVQTLVDEEKSAVNIAPGASINLLLPASSPELAATTTTTQGDHKHGESSKAQDDKNQSLEQKDGNVPEEEKPSSAAHPPHVTINSQELDSTIIPDDQSSIDRGAEKQLMESLEVQSAQLPEAVNEHETANGDDLDSKSSLVGCRKRSSASAANDENTEGMRAKSRRTRARDSNVENLVQTDEIAFDQTKYYEDRLEVYVNADEWLFGTVGSLLSKVGVQELGTIDELKTTYPIKDRKNSTESTASSSTSTEAVLFQDLRNAVSSWDEGKAQAMLQGDNFSTLQDLRGMSKSGLAIFLEHSKKSTRKLGIDKTLSGGEELFMLQKSVNDGWFHMHEVVFAWLRGLLMSEYGKHFMDGVALDETSWPVTKSTYVTLQWPDALKETVVQVLLREDEHIYNQMCEQVTSLERRVLSHDPDSSFEYTLCDYSGLEMIQAIFELHLDVYALINNPNSEIDRATRVLQWDRLERWSMLARTSLNHFIDHGPAAGCQNNLALRHLWASTFHSNMAADVQREHILLCLQDLKHVLSRLDNPAVTLINNAIMPELSAGAIDQEISKLKSMDFFLKIFSPESKDPVDLIETIEPILEPSSVEYIEEPSTEHASTRSESQVHEMGSFLDQGDATLRLFLWRRLLDAYKAIDYQPKVVSCYLRIIEAIVKELWSASHLEETAEHRQAAMLRWLKSVDGILSKVVPLVLSESDKAYDCFDLDHLKSSMSAVALLSKLLHSFALFEDSIRVGQIPGPELRILMARSLESFKEKLRDAQVRCWILQFTLFREAISQNRELFDTPLEDRIQYLRSVHNALGVRSMCRRSQRQFLKLMKSELLDLEDKEDYEPDICQVLYDLHGIKLAPAGGLAEHGTWAEKLDRPTAVMMIDLIMCQAKKLSIKDLSKSELKSTVDRMQHAIGTTKSSPPLSFNKRIISTYLKSPINPSNLVRAVRGVEDLPLIPLPTENAEIAQKGWYFLLGHASLTKFRSQKRLNPLPTTDLDEAITYFRQDLEHGTGRWESWYRLAQTYDSKLEEDITWNADKINNNRTELVVWQRNAIHCYAMAVSTAIRTAEPTLETRELMSDLYTDFGNRLYTSSREPFSMGAFSLVDFARHYSNEESQEMYKGQPFREMKLYSVWSFASHLLKRAIVDKPKNWMNHYMLCKCLWKMFSCDESVRGSAKRISIDDVLDALLDSIDTLPQRKDSRSDPIFEPHYKLVSIIHKLVHRDTLTPAEGSKTLLATPWARKVQPPEDKAGWQSYILEVLRKLKNGDKSNWHHRMASRAAHIIYDDKKDASVAATAKNELTQQIFTKTMTIQVWKPEYERPGRHFVYTTRYVYFFVGLLDQLDDRANLDQLLRRVRKKQGDFINHTKLWEDICLTYAKVIRRAGSITEGHEESVFRPLGWEEFVANTARLENLPELAPQSSTLLELLREAVELKKLNNNLMKVALLEDLIADLYSRLYEINAPQLMEVANEENKEKMKVDHLLMANDGAADTAITPPTSAPPSEAPAPRGRTKGIARRDIQKRAETIVTRKLTVRALTTKTTAPADGEPSQPSTTAVTSAPHPAKENLLRGGVEDPTSGQQSDIPNSLHDSADDESELSEIDDEKLSKLAAERKALMFPNLNGSPGSGMSAAASADGEGGDEAEGEGQGDEDREGEIDVGEGEGETVMEDEGEEGEGEEGDMEVEEGDEIDDEGEHEGHGEEGDEEGEGEVEMEDFKEGEETEQPEANGTAQESEIVGDPDPMET</sequence>
<keyword evidence="5" id="KW-0539">Nucleus</keyword>
<accession>A0A1L9RX08</accession>
<dbReference type="PANTHER" id="PTHR15502">
    <property type="entry name" value="CALCINEURIN-BINDING PROTEIN CABIN 1-RELATED"/>
    <property type="match status" value="1"/>
</dbReference>
<feature type="region of interest" description="Disordered" evidence="6">
    <location>
        <begin position="1840"/>
        <end position="1908"/>
    </location>
</feature>
<feature type="region of interest" description="Disordered" evidence="6">
    <location>
        <begin position="1792"/>
        <end position="1824"/>
    </location>
</feature>
<dbReference type="GeneID" id="63743445"/>
<proteinExistence type="inferred from homology"/>
<feature type="region of interest" description="Disordered" evidence="6">
    <location>
        <begin position="1920"/>
        <end position="2047"/>
    </location>
</feature>
<feature type="region of interest" description="Disordered" evidence="6">
    <location>
        <begin position="344"/>
        <end position="408"/>
    </location>
</feature>
<dbReference type="VEuPathDB" id="FungiDB:ASPWEDRAFT_103849"/>
<dbReference type="GO" id="GO:0005634">
    <property type="term" value="C:nucleus"/>
    <property type="evidence" value="ECO:0007669"/>
    <property type="project" value="UniProtKB-SubCell"/>
</dbReference>
<evidence type="ECO:0000313" key="8">
    <source>
        <dbReference type="Proteomes" id="UP000184383"/>
    </source>
</evidence>
<keyword evidence="8" id="KW-1185">Reference proteome</keyword>
<comment type="function">
    <text evidence="1">Has a role in a nucleosome assembly pathway that is required for the integrity of heterochromatin and proper chromosome segregation.</text>
</comment>